<evidence type="ECO:0000256" key="1">
    <source>
        <dbReference type="ARBA" id="ARBA00023015"/>
    </source>
</evidence>
<dbReference type="InterPro" id="IPR036388">
    <property type="entry name" value="WH-like_DNA-bd_sf"/>
</dbReference>
<protein>
    <submittedName>
        <fullName evidence="5">Putative regulator</fullName>
    </submittedName>
</protein>
<dbReference type="RefSeq" id="WP_048547355.1">
    <property type="nucleotide sequence ID" value="NZ_HF571038.1"/>
</dbReference>
<dbReference type="PANTHER" id="PTHR38445">
    <property type="entry name" value="HTH-TYPE TRANSCRIPTIONAL REPRESSOR YTRA"/>
    <property type="match status" value="1"/>
</dbReference>
<proteinExistence type="predicted"/>
<keyword evidence="2" id="KW-0238">DNA-binding</keyword>
<dbReference type="SMART" id="SM00345">
    <property type="entry name" value="HTH_GNTR"/>
    <property type="match status" value="1"/>
</dbReference>
<dbReference type="InterPro" id="IPR000524">
    <property type="entry name" value="Tscrpt_reg_HTH_GntR"/>
</dbReference>
<evidence type="ECO:0000313" key="5">
    <source>
        <dbReference type="EMBL" id="CCI54744.1"/>
    </source>
</evidence>
<dbReference type="STRING" id="1193518.BN13_810010"/>
<gene>
    <name evidence="5" type="ORF">BN13_810010</name>
</gene>
<comment type="caution">
    <text evidence="5">The sequence shown here is derived from an EMBL/GenBank/DDBJ whole genome shotgun (WGS) entry which is preliminary data.</text>
</comment>
<keyword evidence="6" id="KW-1185">Reference proteome</keyword>
<feature type="domain" description="HTH gntR-type" evidence="4">
    <location>
        <begin position="13"/>
        <end position="81"/>
    </location>
</feature>
<dbReference type="PANTHER" id="PTHR38445:SF9">
    <property type="entry name" value="HTH-TYPE TRANSCRIPTIONAL REPRESSOR YTRA"/>
    <property type="match status" value="1"/>
</dbReference>
<dbReference type="Pfam" id="PF00392">
    <property type="entry name" value="GntR"/>
    <property type="match status" value="1"/>
</dbReference>
<dbReference type="InterPro" id="IPR036390">
    <property type="entry name" value="WH_DNA-bd_sf"/>
</dbReference>
<reference evidence="5 6" key="1">
    <citation type="journal article" date="2013" name="ISME J.">
        <title>A metabolic model for members of the genus Tetrasphaera involved in enhanced biological phosphorus removal.</title>
        <authorList>
            <person name="Kristiansen R."/>
            <person name="Nguyen H.T.T."/>
            <person name="Saunders A.M."/>
            <person name="Nielsen J.L."/>
            <person name="Wimmer R."/>
            <person name="Le V.Q."/>
            <person name="McIlroy S.J."/>
            <person name="Petrovski S."/>
            <person name="Seviour R.J."/>
            <person name="Calteau A."/>
            <person name="Nielsen K.L."/>
            <person name="Nielsen P.H."/>
        </authorList>
    </citation>
    <scope>NUCLEOTIDE SEQUENCE [LARGE SCALE GENOMIC DNA]</scope>
    <source>
        <strain evidence="5 6">Ben 74</strain>
    </source>
</reference>
<dbReference type="Proteomes" id="UP000035720">
    <property type="component" value="Unassembled WGS sequence"/>
</dbReference>
<name>A0A077MDL5_9MICO</name>
<dbReference type="SUPFAM" id="SSF46785">
    <property type="entry name" value="Winged helix' DNA-binding domain"/>
    <property type="match status" value="1"/>
</dbReference>
<dbReference type="OrthoDB" id="4307011at2"/>
<keyword evidence="3" id="KW-0804">Transcription</keyword>
<sequence>MSADIAIDLSDPTPPYEQLRRQLTTMIETGQLVAGQRLPPVRQLAKDLGLANGTVARTYQELEAAKLVETRRGGGTTVAAVPVPPARLARNRLESAAKAYADTARSLGFGAEEAHEALALVIR</sequence>
<accession>A0A077MDL5</accession>
<dbReference type="CDD" id="cd07377">
    <property type="entry name" value="WHTH_GntR"/>
    <property type="match status" value="1"/>
</dbReference>
<dbReference type="GO" id="GO:0003677">
    <property type="term" value="F:DNA binding"/>
    <property type="evidence" value="ECO:0007669"/>
    <property type="project" value="UniProtKB-KW"/>
</dbReference>
<dbReference type="GO" id="GO:0003700">
    <property type="term" value="F:DNA-binding transcription factor activity"/>
    <property type="evidence" value="ECO:0007669"/>
    <property type="project" value="InterPro"/>
</dbReference>
<organism evidence="5 6">
    <name type="scientific">Nostocoides jenkinsii Ben 74</name>
    <dbReference type="NCBI Taxonomy" id="1193518"/>
    <lineage>
        <taxon>Bacteria</taxon>
        <taxon>Bacillati</taxon>
        <taxon>Actinomycetota</taxon>
        <taxon>Actinomycetes</taxon>
        <taxon>Micrococcales</taxon>
        <taxon>Intrasporangiaceae</taxon>
        <taxon>Nostocoides</taxon>
    </lineage>
</organism>
<dbReference type="EMBL" id="CAJC01000196">
    <property type="protein sequence ID" value="CCI54744.1"/>
    <property type="molecule type" value="Genomic_DNA"/>
</dbReference>
<keyword evidence="1" id="KW-0805">Transcription regulation</keyword>
<evidence type="ECO:0000256" key="2">
    <source>
        <dbReference type="ARBA" id="ARBA00023125"/>
    </source>
</evidence>
<evidence type="ECO:0000313" key="6">
    <source>
        <dbReference type="Proteomes" id="UP000035720"/>
    </source>
</evidence>
<dbReference type="PROSITE" id="PS50949">
    <property type="entry name" value="HTH_GNTR"/>
    <property type="match status" value="1"/>
</dbReference>
<evidence type="ECO:0000256" key="3">
    <source>
        <dbReference type="ARBA" id="ARBA00023163"/>
    </source>
</evidence>
<dbReference type="Gene3D" id="1.10.10.10">
    <property type="entry name" value="Winged helix-like DNA-binding domain superfamily/Winged helix DNA-binding domain"/>
    <property type="match status" value="1"/>
</dbReference>
<evidence type="ECO:0000259" key="4">
    <source>
        <dbReference type="PROSITE" id="PS50949"/>
    </source>
</evidence>
<dbReference type="AlphaFoldDB" id="A0A077MDL5"/>